<proteinExistence type="inferred from homology"/>
<sequence length="123" mass="13351">MFKLAIPVLHVSSSAAAEAFYCNRLGFSRQFAYRVDKAKSDPCYMGLTRDGVQLHVSSFPGDGVSGGVVFLLVEDVDALHAELVAKGVAIDTGPIDQSWGNREMYVKDSDGNSIRFVHKRGGQ</sequence>
<dbReference type="AlphaFoldDB" id="A0A1F6D1Z0"/>
<dbReference type="Proteomes" id="UP000178606">
    <property type="component" value="Unassembled WGS sequence"/>
</dbReference>
<feature type="domain" description="VOC" evidence="4">
    <location>
        <begin position="3"/>
        <end position="119"/>
    </location>
</feature>
<dbReference type="PROSITE" id="PS51819">
    <property type="entry name" value="VOC"/>
    <property type="match status" value="1"/>
</dbReference>
<keyword evidence="3" id="KW-0046">Antibiotic resistance</keyword>
<dbReference type="CDD" id="cd08349">
    <property type="entry name" value="BLMA_like"/>
    <property type="match status" value="1"/>
</dbReference>
<evidence type="ECO:0000256" key="2">
    <source>
        <dbReference type="ARBA" id="ARBA00021572"/>
    </source>
</evidence>
<gene>
    <name evidence="5" type="ORF">A3F84_15000</name>
</gene>
<dbReference type="GO" id="GO:0046677">
    <property type="term" value="P:response to antibiotic"/>
    <property type="evidence" value="ECO:0007669"/>
    <property type="project" value="UniProtKB-KW"/>
</dbReference>
<evidence type="ECO:0000313" key="6">
    <source>
        <dbReference type="Proteomes" id="UP000178606"/>
    </source>
</evidence>
<comment type="caution">
    <text evidence="5">The sequence shown here is derived from an EMBL/GenBank/DDBJ whole genome shotgun (WGS) entry which is preliminary data.</text>
</comment>
<dbReference type="Gene3D" id="3.10.180.10">
    <property type="entry name" value="2,3-Dihydroxybiphenyl 1,2-Dioxygenase, domain 1"/>
    <property type="match status" value="1"/>
</dbReference>
<dbReference type="InterPro" id="IPR029068">
    <property type="entry name" value="Glyas_Bleomycin-R_OHBP_Dase"/>
</dbReference>
<evidence type="ECO:0000259" key="4">
    <source>
        <dbReference type="PROSITE" id="PS51819"/>
    </source>
</evidence>
<evidence type="ECO:0000256" key="1">
    <source>
        <dbReference type="ARBA" id="ARBA00011051"/>
    </source>
</evidence>
<evidence type="ECO:0000256" key="3">
    <source>
        <dbReference type="ARBA" id="ARBA00023251"/>
    </source>
</evidence>
<dbReference type="Pfam" id="PF19581">
    <property type="entry name" value="Glyoxalase_7"/>
    <property type="match status" value="1"/>
</dbReference>
<accession>A0A1F6D1Z0</accession>
<protein>
    <recommendedName>
        <fullName evidence="2">Bleomycin resistance protein</fullName>
    </recommendedName>
</protein>
<evidence type="ECO:0000313" key="5">
    <source>
        <dbReference type="EMBL" id="OGG55449.1"/>
    </source>
</evidence>
<reference evidence="5 6" key="1">
    <citation type="journal article" date="2016" name="Nat. Commun.">
        <title>Thousands of microbial genomes shed light on interconnected biogeochemical processes in an aquifer system.</title>
        <authorList>
            <person name="Anantharaman K."/>
            <person name="Brown C.T."/>
            <person name="Hug L.A."/>
            <person name="Sharon I."/>
            <person name="Castelle C.J."/>
            <person name="Probst A.J."/>
            <person name="Thomas B.C."/>
            <person name="Singh A."/>
            <person name="Wilkins M.J."/>
            <person name="Karaoz U."/>
            <person name="Brodie E.L."/>
            <person name="Williams K.H."/>
            <person name="Hubbard S.S."/>
            <person name="Banfield J.F."/>
        </authorList>
    </citation>
    <scope>NUCLEOTIDE SEQUENCE [LARGE SCALE GENOMIC DNA]</scope>
    <source>
        <strain evidence="6">RIFCSPLOWO2_12_FULL_64_10</strain>
    </source>
</reference>
<dbReference type="InterPro" id="IPR000335">
    <property type="entry name" value="Bleomycin-R"/>
</dbReference>
<dbReference type="InterPro" id="IPR037523">
    <property type="entry name" value="VOC_core"/>
</dbReference>
<dbReference type="EMBL" id="MFKF01000077">
    <property type="protein sequence ID" value="OGG55449.1"/>
    <property type="molecule type" value="Genomic_DNA"/>
</dbReference>
<dbReference type="SUPFAM" id="SSF54593">
    <property type="entry name" value="Glyoxalase/Bleomycin resistance protein/Dihydroxybiphenyl dioxygenase"/>
    <property type="match status" value="1"/>
</dbReference>
<name>A0A1F6D1Z0_HANXR</name>
<organism evidence="5 6">
    <name type="scientific">Handelsmanbacteria sp. (strain RIFCSPLOWO2_12_FULL_64_10)</name>
    <dbReference type="NCBI Taxonomy" id="1817868"/>
    <lineage>
        <taxon>Bacteria</taxon>
        <taxon>Candidatus Handelsmaniibacteriota</taxon>
    </lineage>
</organism>
<comment type="similarity">
    <text evidence="1">Belongs to the bleomycin resistance protein family.</text>
</comment>